<keyword evidence="4" id="KW-0545">Nucleotide biosynthesis</keyword>
<dbReference type="PANTHER" id="PTHR11086">
    <property type="entry name" value="DEOXYCYTIDYLATE DEAMINASE-RELATED"/>
    <property type="match status" value="1"/>
</dbReference>
<evidence type="ECO:0000256" key="6">
    <source>
        <dbReference type="ARBA" id="ARBA00022833"/>
    </source>
</evidence>
<evidence type="ECO:0000313" key="11">
    <source>
        <dbReference type="Proteomes" id="UP000694924"/>
    </source>
</evidence>
<dbReference type="SUPFAM" id="SSF53927">
    <property type="entry name" value="Cytidine deaminase-like"/>
    <property type="match status" value="1"/>
</dbReference>
<reference evidence="12" key="1">
    <citation type="submission" date="2025-08" db="UniProtKB">
        <authorList>
            <consortium name="RefSeq"/>
        </authorList>
    </citation>
    <scope>IDENTIFICATION</scope>
    <source>
        <tissue evidence="12">Whole body</tissue>
    </source>
</reference>
<evidence type="ECO:0000256" key="7">
    <source>
        <dbReference type="ARBA" id="ARBA00038938"/>
    </source>
</evidence>
<evidence type="ECO:0000256" key="3">
    <source>
        <dbReference type="ARBA" id="ARBA00022723"/>
    </source>
</evidence>
<dbReference type="Gene3D" id="3.40.140.10">
    <property type="entry name" value="Cytidine Deaminase, domain 2"/>
    <property type="match status" value="1"/>
</dbReference>
<protein>
    <recommendedName>
        <fullName evidence="8">dCMP deaminase</fullName>
        <ecNumber evidence="7">3.5.4.12</ecNumber>
    </recommendedName>
    <alternativeName>
        <fullName evidence="8">dCMP deaminase</fullName>
    </alternativeName>
</protein>
<organism evidence="11 12">
    <name type="scientific">Polistes dominula</name>
    <name type="common">European paper wasp</name>
    <name type="synonym">Vespa dominula</name>
    <dbReference type="NCBI Taxonomy" id="743375"/>
    <lineage>
        <taxon>Eukaryota</taxon>
        <taxon>Metazoa</taxon>
        <taxon>Ecdysozoa</taxon>
        <taxon>Arthropoda</taxon>
        <taxon>Hexapoda</taxon>
        <taxon>Insecta</taxon>
        <taxon>Pterygota</taxon>
        <taxon>Neoptera</taxon>
        <taxon>Endopterygota</taxon>
        <taxon>Hymenoptera</taxon>
        <taxon>Apocrita</taxon>
        <taxon>Aculeata</taxon>
        <taxon>Vespoidea</taxon>
        <taxon>Vespidae</taxon>
        <taxon>Polistinae</taxon>
        <taxon>Polistini</taxon>
        <taxon>Polistes</taxon>
    </lineage>
</organism>
<dbReference type="RefSeq" id="XP_015176827.1">
    <property type="nucleotide sequence ID" value="XM_015321341.1"/>
</dbReference>
<keyword evidence="6" id="KW-0862">Zinc</keyword>
<dbReference type="Proteomes" id="UP000694924">
    <property type="component" value="Unplaced"/>
</dbReference>
<dbReference type="PANTHER" id="PTHR11086:SF18">
    <property type="entry name" value="DEOXYCYTIDYLATE DEAMINASE"/>
    <property type="match status" value="1"/>
</dbReference>
<name>A0ABM1I9E0_POLDO</name>
<gene>
    <name evidence="12" type="primary">LOC107066582</name>
</gene>
<proteinExistence type="inferred from homology"/>
<feature type="domain" description="CMP/dCMP-type deaminase" evidence="10">
    <location>
        <begin position="26"/>
        <end position="170"/>
    </location>
</feature>
<accession>A0ABM1I9E0</accession>
<feature type="region of interest" description="Disordered" evidence="9">
    <location>
        <begin position="1"/>
        <end position="20"/>
    </location>
</feature>
<evidence type="ECO:0000256" key="9">
    <source>
        <dbReference type="SAM" id="MobiDB-lite"/>
    </source>
</evidence>
<dbReference type="InterPro" id="IPR016192">
    <property type="entry name" value="APOBEC/CMP_deaminase_Zn-bd"/>
</dbReference>
<dbReference type="GeneID" id="107066582"/>
<dbReference type="EC" id="3.5.4.12" evidence="7"/>
<comment type="cofactor">
    <cofactor evidence="1">
        <name>Zn(2+)</name>
        <dbReference type="ChEBI" id="CHEBI:29105"/>
    </cofactor>
</comment>
<dbReference type="InterPro" id="IPR016193">
    <property type="entry name" value="Cytidine_deaminase-like"/>
</dbReference>
<evidence type="ECO:0000256" key="2">
    <source>
        <dbReference type="ARBA" id="ARBA00006576"/>
    </source>
</evidence>
<dbReference type="InterPro" id="IPR002125">
    <property type="entry name" value="CMP_dCMP_dom"/>
</dbReference>
<dbReference type="InterPro" id="IPR035105">
    <property type="entry name" value="Deoxycytidylate_deaminase_dom"/>
</dbReference>
<sequence>MNNVEPSTEQSVQCNPTDSKRRASISWDDYFMGVALLSAKRSKDPVTRVGACIVDENNVIVGVGYNGMPRNCSDDVFPWEKNSNDELNNKKLYVCHAEINAILNRNLSKLKGCKMYVSLFPCNECAKVIIQSGIKKIYYISDKNKNKIDTKASKIMLDAAKVVYESFTPRKTKIVIDFDDFNYGSSLNNSVSNLNISESVDNETN</sequence>
<dbReference type="Pfam" id="PF00383">
    <property type="entry name" value="dCMP_cyt_deam_1"/>
    <property type="match status" value="1"/>
</dbReference>
<keyword evidence="3" id="KW-0479">Metal-binding</keyword>
<dbReference type="CDD" id="cd01286">
    <property type="entry name" value="deoxycytidylate_deaminase"/>
    <property type="match status" value="1"/>
</dbReference>
<evidence type="ECO:0000256" key="4">
    <source>
        <dbReference type="ARBA" id="ARBA00022727"/>
    </source>
</evidence>
<dbReference type="PROSITE" id="PS00903">
    <property type="entry name" value="CYT_DCMP_DEAMINASES_1"/>
    <property type="match status" value="1"/>
</dbReference>
<feature type="compositionally biased region" description="Polar residues" evidence="9">
    <location>
        <begin position="1"/>
        <end position="17"/>
    </location>
</feature>
<evidence type="ECO:0000256" key="1">
    <source>
        <dbReference type="ARBA" id="ARBA00001947"/>
    </source>
</evidence>
<comment type="similarity">
    <text evidence="2">Belongs to the cytidine and deoxycytidylate deaminase family.</text>
</comment>
<dbReference type="PROSITE" id="PS51747">
    <property type="entry name" value="CYT_DCMP_DEAMINASES_2"/>
    <property type="match status" value="1"/>
</dbReference>
<evidence type="ECO:0000256" key="8">
    <source>
        <dbReference type="ARBA" id="ARBA00041763"/>
    </source>
</evidence>
<evidence type="ECO:0000313" key="12">
    <source>
        <dbReference type="RefSeq" id="XP_015176827.1"/>
    </source>
</evidence>
<evidence type="ECO:0000256" key="5">
    <source>
        <dbReference type="ARBA" id="ARBA00022801"/>
    </source>
</evidence>
<evidence type="ECO:0000259" key="10">
    <source>
        <dbReference type="PROSITE" id="PS51747"/>
    </source>
</evidence>
<keyword evidence="11" id="KW-1185">Reference proteome</keyword>
<dbReference type="InterPro" id="IPR015517">
    <property type="entry name" value="dCMP_deaminase-rel"/>
</dbReference>
<keyword evidence="5" id="KW-0378">Hydrolase</keyword>